<evidence type="ECO:0000256" key="2">
    <source>
        <dbReference type="PIRNR" id="PIRNR036893"/>
    </source>
</evidence>
<gene>
    <name evidence="5" type="ORF">J5U18_05165</name>
</gene>
<dbReference type="EMBL" id="JAGKSB010000004">
    <property type="protein sequence ID" value="MBP3942960.1"/>
    <property type="molecule type" value="Genomic_DNA"/>
</dbReference>
<dbReference type="PIRSF" id="PIRSF036893">
    <property type="entry name" value="Lipocalin_ApoD"/>
    <property type="match status" value="1"/>
</dbReference>
<dbReference type="InterPro" id="IPR002446">
    <property type="entry name" value="Lipocalin_bac"/>
</dbReference>
<feature type="lipid moiety-binding region" description="N-palmitoyl cysteine" evidence="3">
    <location>
        <position position="24"/>
    </location>
</feature>
<evidence type="ECO:0000313" key="6">
    <source>
        <dbReference type="Proteomes" id="UP000679691"/>
    </source>
</evidence>
<dbReference type="PRINTS" id="PR01171">
    <property type="entry name" value="BCTLIPOCALIN"/>
</dbReference>
<dbReference type="SUPFAM" id="SSF50814">
    <property type="entry name" value="Lipocalins"/>
    <property type="match status" value="1"/>
</dbReference>
<dbReference type="Gene3D" id="2.40.128.20">
    <property type="match status" value="1"/>
</dbReference>
<feature type="signal peptide" evidence="2">
    <location>
        <begin position="1"/>
        <end position="17"/>
    </location>
</feature>
<sequence>MINKKQSLILLSTAAIAAVLFNSCGSVKSNVNAVKPFNKEKYLGDWYEIARLDFKWEKNMSQVTAKYTSNEDGSIRVENKGFNYVKDEWKTSVGKAKFNGAMDQGALKVSFFGPFYSGYNVVKIDKDYKYALVFGENLKYLWILSREKTIPTKVKEEYLAYAEASGYQTSNLVWTKQTK</sequence>
<keyword evidence="3" id="KW-0564">Palmitate</keyword>
<evidence type="ECO:0000256" key="1">
    <source>
        <dbReference type="ARBA" id="ARBA00006889"/>
    </source>
</evidence>
<dbReference type="Proteomes" id="UP000679691">
    <property type="component" value="Unassembled WGS sequence"/>
</dbReference>
<organism evidence="5 6">
    <name type="scientific">Rhinopithecimicrobium faecis</name>
    <dbReference type="NCBI Taxonomy" id="2820698"/>
    <lineage>
        <taxon>Bacteria</taxon>
        <taxon>Pseudomonadati</taxon>
        <taxon>Bacteroidota</taxon>
        <taxon>Sphingobacteriia</taxon>
        <taxon>Sphingobacteriales</taxon>
        <taxon>Sphingobacteriaceae</taxon>
        <taxon>Rhinopithecimicrobium</taxon>
    </lineage>
</organism>
<dbReference type="CDD" id="cd19438">
    <property type="entry name" value="lipocalin_Blc-like"/>
    <property type="match status" value="1"/>
</dbReference>
<comment type="similarity">
    <text evidence="1 2">Belongs to the calycin superfamily. Lipocalin family.</text>
</comment>
<keyword evidence="2" id="KW-0732">Signal</keyword>
<evidence type="ECO:0000259" key="4">
    <source>
        <dbReference type="Pfam" id="PF08212"/>
    </source>
</evidence>
<dbReference type="RefSeq" id="WP_353546447.1">
    <property type="nucleotide sequence ID" value="NZ_JAGKSB010000004.1"/>
</dbReference>
<feature type="lipid moiety-binding region" description="S-diacylglycerol cysteine" evidence="3">
    <location>
        <position position="24"/>
    </location>
</feature>
<feature type="domain" description="Lipocalin/cytosolic fatty-acid binding" evidence="4">
    <location>
        <begin position="40"/>
        <end position="177"/>
    </location>
</feature>
<dbReference type="InterPro" id="IPR012674">
    <property type="entry name" value="Calycin"/>
</dbReference>
<dbReference type="PANTHER" id="PTHR10612">
    <property type="entry name" value="APOLIPOPROTEIN D"/>
    <property type="match status" value="1"/>
</dbReference>
<proteinExistence type="inferred from homology"/>
<keyword evidence="6" id="KW-1185">Reference proteome</keyword>
<reference evidence="5" key="1">
    <citation type="submission" date="2021-03" db="EMBL/GenBank/DDBJ databases">
        <authorList>
            <person name="Lu T."/>
            <person name="Wang Q."/>
            <person name="Han X."/>
        </authorList>
    </citation>
    <scope>NUCLEOTIDE SEQUENCE</scope>
    <source>
        <strain evidence="5">WQ 2009</strain>
    </source>
</reference>
<feature type="chain" id="PRO_5035981329" evidence="2">
    <location>
        <begin position="18"/>
        <end position="179"/>
    </location>
</feature>
<protein>
    <submittedName>
        <fullName evidence="5">Lipocalin family protein</fullName>
    </submittedName>
</protein>
<name>A0A8T4H762_9SPHI</name>
<dbReference type="PANTHER" id="PTHR10612:SF34">
    <property type="entry name" value="APOLIPOPROTEIN D"/>
    <property type="match status" value="1"/>
</dbReference>
<dbReference type="InterPro" id="IPR022271">
    <property type="entry name" value="Lipocalin_ApoD"/>
</dbReference>
<dbReference type="PROSITE" id="PS00213">
    <property type="entry name" value="LIPOCALIN"/>
    <property type="match status" value="1"/>
</dbReference>
<dbReference type="InterPro" id="IPR022272">
    <property type="entry name" value="Lipocalin_CS"/>
</dbReference>
<evidence type="ECO:0000313" key="5">
    <source>
        <dbReference type="EMBL" id="MBP3942960.1"/>
    </source>
</evidence>
<accession>A0A8T4H762</accession>
<keyword evidence="3" id="KW-0449">Lipoprotein</keyword>
<dbReference type="GO" id="GO:0006950">
    <property type="term" value="P:response to stress"/>
    <property type="evidence" value="ECO:0007669"/>
    <property type="project" value="UniProtKB-ARBA"/>
</dbReference>
<evidence type="ECO:0000256" key="3">
    <source>
        <dbReference type="PIRSR" id="PIRSR036893-52"/>
    </source>
</evidence>
<dbReference type="InterPro" id="IPR047202">
    <property type="entry name" value="Lipocalin_Blc-like_dom"/>
</dbReference>
<dbReference type="InterPro" id="IPR000566">
    <property type="entry name" value="Lipocln_cytosolic_FA-bd_dom"/>
</dbReference>
<dbReference type="AlphaFoldDB" id="A0A8T4H762"/>
<dbReference type="Pfam" id="PF08212">
    <property type="entry name" value="Lipocalin_2"/>
    <property type="match status" value="1"/>
</dbReference>
<comment type="caution">
    <text evidence="5">The sequence shown here is derived from an EMBL/GenBank/DDBJ whole genome shotgun (WGS) entry which is preliminary data.</text>
</comment>